<name>A7S5M2_NEMVE</name>
<dbReference type="GO" id="GO:0003700">
    <property type="term" value="F:DNA-binding transcription factor activity"/>
    <property type="evidence" value="ECO:0007669"/>
    <property type="project" value="InterPro"/>
</dbReference>
<dbReference type="HOGENOM" id="CLU_960771_0_0_1"/>
<evidence type="ECO:0000256" key="1">
    <source>
        <dbReference type="ARBA" id="ARBA00004123"/>
    </source>
</evidence>
<evidence type="ECO:0000256" key="2">
    <source>
        <dbReference type="ARBA" id="ARBA00006403"/>
    </source>
</evidence>
<dbReference type="InterPro" id="IPR036390">
    <property type="entry name" value="WH_DNA-bd_sf"/>
</dbReference>
<keyword evidence="4" id="KW-0539">Nucleus</keyword>
<dbReference type="SUPFAM" id="SSF46785">
    <property type="entry name" value="Winged helix' DNA-binding domain"/>
    <property type="match status" value="1"/>
</dbReference>
<proteinExistence type="inferred from homology"/>
<dbReference type="STRING" id="45351.A7S5M2"/>
<evidence type="ECO:0000256" key="3">
    <source>
        <dbReference type="ARBA" id="ARBA00023125"/>
    </source>
</evidence>
<comment type="similarity">
    <text evidence="2 5">Belongs to the HSF family.</text>
</comment>
<dbReference type="InParanoid" id="A7S5M2"/>
<feature type="compositionally biased region" description="Basic and acidic residues" evidence="6">
    <location>
        <begin position="96"/>
        <end position="117"/>
    </location>
</feature>
<feature type="compositionally biased region" description="Acidic residues" evidence="6">
    <location>
        <begin position="154"/>
        <end position="169"/>
    </location>
</feature>
<dbReference type="InterPro" id="IPR036388">
    <property type="entry name" value="WH-like_DNA-bd_sf"/>
</dbReference>
<feature type="compositionally biased region" description="Basic and acidic residues" evidence="6">
    <location>
        <begin position="142"/>
        <end position="153"/>
    </location>
</feature>
<evidence type="ECO:0000256" key="5">
    <source>
        <dbReference type="RuleBase" id="RU004020"/>
    </source>
</evidence>
<dbReference type="AlphaFoldDB" id="A7S5M2"/>
<evidence type="ECO:0000313" key="8">
    <source>
        <dbReference type="EMBL" id="EDO41001.1"/>
    </source>
</evidence>
<comment type="subcellular location">
    <subcellularLocation>
        <location evidence="1">Nucleus</location>
    </subcellularLocation>
</comment>
<dbReference type="eggNOG" id="KOG0627">
    <property type="taxonomic scope" value="Eukaryota"/>
</dbReference>
<dbReference type="PANTHER" id="PTHR10015">
    <property type="entry name" value="HEAT SHOCK TRANSCRIPTION FACTOR"/>
    <property type="match status" value="1"/>
</dbReference>
<dbReference type="KEGG" id="nve:5512757"/>
<evidence type="ECO:0000313" key="9">
    <source>
        <dbReference type="Proteomes" id="UP000001593"/>
    </source>
</evidence>
<dbReference type="InterPro" id="IPR000232">
    <property type="entry name" value="HSF_DNA-bd"/>
</dbReference>
<dbReference type="Proteomes" id="UP000001593">
    <property type="component" value="Unassembled WGS sequence"/>
</dbReference>
<feature type="region of interest" description="Disordered" evidence="6">
    <location>
        <begin position="88"/>
        <end position="189"/>
    </location>
</feature>
<dbReference type="OMA" id="EMFKTRN"/>
<gene>
    <name evidence="8" type="ORF">NEMVEDRAFT_v1g207172</name>
</gene>
<dbReference type="EMBL" id="DS469583">
    <property type="protein sequence ID" value="EDO41001.1"/>
    <property type="molecule type" value="Genomic_DNA"/>
</dbReference>
<feature type="domain" description="HSF-type DNA-binding" evidence="7">
    <location>
        <begin position="19"/>
        <end position="122"/>
    </location>
</feature>
<reference evidence="8 9" key="1">
    <citation type="journal article" date="2007" name="Science">
        <title>Sea anemone genome reveals ancestral eumetazoan gene repertoire and genomic organization.</title>
        <authorList>
            <person name="Putnam N.H."/>
            <person name="Srivastava M."/>
            <person name="Hellsten U."/>
            <person name="Dirks B."/>
            <person name="Chapman J."/>
            <person name="Salamov A."/>
            <person name="Terry A."/>
            <person name="Shapiro H."/>
            <person name="Lindquist E."/>
            <person name="Kapitonov V.V."/>
            <person name="Jurka J."/>
            <person name="Genikhovich G."/>
            <person name="Grigoriev I.V."/>
            <person name="Lucas S.M."/>
            <person name="Steele R.E."/>
            <person name="Finnerty J.R."/>
            <person name="Technau U."/>
            <person name="Martindale M.Q."/>
            <person name="Rokhsar D.S."/>
        </authorList>
    </citation>
    <scope>NUCLEOTIDE SEQUENCE [LARGE SCALE GENOMIC DNA]</scope>
    <source>
        <strain evidence="9">CH2 X CH6</strain>
    </source>
</reference>
<dbReference type="PANTHER" id="PTHR10015:SF465">
    <property type="entry name" value="HSF-TYPE DNA-BINDING DOMAIN-CONTAINING PROTEIN"/>
    <property type="match status" value="1"/>
</dbReference>
<dbReference type="PRINTS" id="PR00056">
    <property type="entry name" value="HSFDOMAIN"/>
</dbReference>
<organism evidence="8 9">
    <name type="scientific">Nematostella vectensis</name>
    <name type="common">Starlet sea anemone</name>
    <dbReference type="NCBI Taxonomy" id="45351"/>
    <lineage>
        <taxon>Eukaryota</taxon>
        <taxon>Metazoa</taxon>
        <taxon>Cnidaria</taxon>
        <taxon>Anthozoa</taxon>
        <taxon>Hexacorallia</taxon>
        <taxon>Actiniaria</taxon>
        <taxon>Edwardsiidae</taxon>
        <taxon>Nematostella</taxon>
    </lineage>
</organism>
<dbReference type="GO" id="GO:0043565">
    <property type="term" value="F:sequence-specific DNA binding"/>
    <property type="evidence" value="ECO:0007669"/>
    <property type="project" value="InterPro"/>
</dbReference>
<evidence type="ECO:0000259" key="7">
    <source>
        <dbReference type="SMART" id="SM00415"/>
    </source>
</evidence>
<dbReference type="Pfam" id="PF00447">
    <property type="entry name" value="HSF_DNA-bind"/>
    <property type="match status" value="1"/>
</dbReference>
<evidence type="ECO:0000256" key="6">
    <source>
        <dbReference type="SAM" id="MobiDB-lite"/>
    </source>
</evidence>
<sequence>MSNQLRPEKTSFFPIKGKPLSPFISKLKLLLNDEKFRRAIKWSENGCAVVISDGETFKKVVLDRSEEMFKTRNFTSFVRQLNLYGFRKTPVNGKGDPSKNMKFEHPDFQREKPEKMHLVKRTCNSRKKKKPEKRPSSYNGDTDYRTRKQCRYEPEDEGSGTEGDVESEGVSESSSARSTPVKDTMAEFGHSNGTTFVALKPETGEQAALQEFMHQKLQEEHMVVQLLLSLRNRLPDNQVGGSCEAFQPNAGTTAPMACYDTGCGVPGSYGFYPHSPQNVFSQYNPIYNPL</sequence>
<accession>A7S5M2</accession>
<evidence type="ECO:0000256" key="4">
    <source>
        <dbReference type="ARBA" id="ARBA00023242"/>
    </source>
</evidence>
<dbReference type="SMART" id="SM00415">
    <property type="entry name" value="HSF"/>
    <property type="match status" value="1"/>
</dbReference>
<dbReference type="GO" id="GO:0005634">
    <property type="term" value="C:nucleus"/>
    <property type="evidence" value="ECO:0007669"/>
    <property type="project" value="UniProtKB-SubCell"/>
</dbReference>
<feature type="compositionally biased region" description="Basic residues" evidence="6">
    <location>
        <begin position="118"/>
        <end position="132"/>
    </location>
</feature>
<keyword evidence="3" id="KW-0238">DNA-binding</keyword>
<protein>
    <recommendedName>
        <fullName evidence="7">HSF-type DNA-binding domain-containing protein</fullName>
    </recommendedName>
</protein>
<keyword evidence="9" id="KW-1185">Reference proteome</keyword>
<dbReference type="OrthoDB" id="6418155at2759"/>
<dbReference type="Gene3D" id="1.10.10.10">
    <property type="entry name" value="Winged helix-like DNA-binding domain superfamily/Winged helix DNA-binding domain"/>
    <property type="match status" value="1"/>
</dbReference>